<evidence type="ECO:0000313" key="2">
    <source>
        <dbReference type="Proteomes" id="UP000887564"/>
    </source>
</evidence>
<name>A0A914R3R4_PAREQ</name>
<dbReference type="Proteomes" id="UP000887564">
    <property type="component" value="Unplaced"/>
</dbReference>
<dbReference type="WBParaSite" id="PEQ_0000108601-mRNA-1">
    <property type="protein sequence ID" value="PEQ_0000108601-mRNA-1"/>
    <property type="gene ID" value="PEQ_0000108601"/>
</dbReference>
<protein>
    <submittedName>
        <fullName evidence="3">IBB domain-containing protein</fullName>
    </submittedName>
</protein>
<evidence type="ECO:0000313" key="3">
    <source>
        <dbReference type="WBParaSite" id="PEQ_0000108601-mRNA-1"/>
    </source>
</evidence>
<accession>A0A914R3R4</accession>
<keyword evidence="2" id="KW-1185">Reference proteome</keyword>
<feature type="region of interest" description="Disordered" evidence="1">
    <location>
        <begin position="1"/>
        <end position="41"/>
    </location>
</feature>
<sequence>MSSSDDELVVRDPFKAASSGGERRSSRRAHISRRKETQNKALEEMRRARAAGLVHRVDVRIVSAIQILAVVVVQLDLLAAADPIRFAVTLRSVVIPPSSIYFDGRH</sequence>
<proteinExistence type="predicted"/>
<dbReference type="AlphaFoldDB" id="A0A914R3R4"/>
<reference evidence="3" key="1">
    <citation type="submission" date="2022-11" db="UniProtKB">
        <authorList>
            <consortium name="WormBaseParasite"/>
        </authorList>
    </citation>
    <scope>IDENTIFICATION</scope>
</reference>
<organism evidence="2 3">
    <name type="scientific">Parascaris equorum</name>
    <name type="common">Equine roundworm</name>
    <dbReference type="NCBI Taxonomy" id="6256"/>
    <lineage>
        <taxon>Eukaryota</taxon>
        <taxon>Metazoa</taxon>
        <taxon>Ecdysozoa</taxon>
        <taxon>Nematoda</taxon>
        <taxon>Chromadorea</taxon>
        <taxon>Rhabditida</taxon>
        <taxon>Spirurina</taxon>
        <taxon>Ascaridomorpha</taxon>
        <taxon>Ascaridoidea</taxon>
        <taxon>Ascarididae</taxon>
        <taxon>Parascaris</taxon>
    </lineage>
</organism>
<evidence type="ECO:0000256" key="1">
    <source>
        <dbReference type="SAM" id="MobiDB-lite"/>
    </source>
</evidence>